<evidence type="ECO:0000313" key="2">
    <source>
        <dbReference type="Proteomes" id="UP001151287"/>
    </source>
</evidence>
<keyword evidence="2" id="KW-1185">Reference proteome</keyword>
<gene>
    <name evidence="1" type="ORF">LUZ63_013453</name>
</gene>
<dbReference type="AlphaFoldDB" id="A0A9Q0C8N4"/>
<dbReference type="EMBL" id="JAMQYH010000004">
    <property type="protein sequence ID" value="KAJ1689298.1"/>
    <property type="molecule type" value="Genomic_DNA"/>
</dbReference>
<organism evidence="1 2">
    <name type="scientific">Rhynchospora breviuscula</name>
    <dbReference type="NCBI Taxonomy" id="2022672"/>
    <lineage>
        <taxon>Eukaryota</taxon>
        <taxon>Viridiplantae</taxon>
        <taxon>Streptophyta</taxon>
        <taxon>Embryophyta</taxon>
        <taxon>Tracheophyta</taxon>
        <taxon>Spermatophyta</taxon>
        <taxon>Magnoliopsida</taxon>
        <taxon>Liliopsida</taxon>
        <taxon>Poales</taxon>
        <taxon>Cyperaceae</taxon>
        <taxon>Cyperoideae</taxon>
        <taxon>Rhynchosporeae</taxon>
        <taxon>Rhynchospora</taxon>
    </lineage>
</organism>
<proteinExistence type="predicted"/>
<comment type="caution">
    <text evidence="1">The sequence shown here is derived from an EMBL/GenBank/DDBJ whole genome shotgun (WGS) entry which is preliminary data.</text>
</comment>
<dbReference type="Proteomes" id="UP001151287">
    <property type="component" value="Unassembled WGS sequence"/>
</dbReference>
<name>A0A9Q0C8N4_9POAL</name>
<accession>A0A9Q0C8N4</accession>
<protein>
    <submittedName>
        <fullName evidence="1">Uncharacterized protein</fullName>
    </submittedName>
</protein>
<evidence type="ECO:0000313" key="1">
    <source>
        <dbReference type="EMBL" id="KAJ1689298.1"/>
    </source>
</evidence>
<sequence length="147" mass="16449">MATKRALAGSWEDLMPPSENELRSASSKRLYSLEITDTDAGAPLTGVFSGNLSLDLNEVSTWRIKVAMWLRGDWRSYISTVSADQGSQQEDNSWQSFVYLPKDTLHVAKVYLLNLKFCFQILCTVFSKQLSGSIFIDAPFAFLAILV</sequence>
<reference evidence="1" key="1">
    <citation type="journal article" date="2022" name="Cell">
        <title>Repeat-based holocentromeres influence genome architecture and karyotype evolution.</title>
        <authorList>
            <person name="Hofstatter P.G."/>
            <person name="Thangavel G."/>
            <person name="Lux T."/>
            <person name="Neumann P."/>
            <person name="Vondrak T."/>
            <person name="Novak P."/>
            <person name="Zhang M."/>
            <person name="Costa L."/>
            <person name="Castellani M."/>
            <person name="Scott A."/>
            <person name="Toegelov H."/>
            <person name="Fuchs J."/>
            <person name="Mata-Sucre Y."/>
            <person name="Dias Y."/>
            <person name="Vanzela A.L.L."/>
            <person name="Huettel B."/>
            <person name="Almeida C.C.S."/>
            <person name="Simkova H."/>
            <person name="Souza G."/>
            <person name="Pedrosa-Harand A."/>
            <person name="Macas J."/>
            <person name="Mayer K.F.X."/>
            <person name="Houben A."/>
            <person name="Marques A."/>
        </authorList>
    </citation>
    <scope>NUCLEOTIDE SEQUENCE</scope>
    <source>
        <strain evidence="1">RhyBre1mFocal</strain>
    </source>
</reference>
<dbReference type="OrthoDB" id="42561at2759"/>